<organism evidence="2 3">
    <name type="scientific">Solirubrobacter phytolaccae</name>
    <dbReference type="NCBI Taxonomy" id="1404360"/>
    <lineage>
        <taxon>Bacteria</taxon>
        <taxon>Bacillati</taxon>
        <taxon>Actinomycetota</taxon>
        <taxon>Thermoleophilia</taxon>
        <taxon>Solirubrobacterales</taxon>
        <taxon>Solirubrobacteraceae</taxon>
        <taxon>Solirubrobacter</taxon>
    </lineage>
</organism>
<dbReference type="CDD" id="cd04301">
    <property type="entry name" value="NAT_SF"/>
    <property type="match status" value="1"/>
</dbReference>
<evidence type="ECO:0000313" key="2">
    <source>
        <dbReference type="EMBL" id="MDA0181998.1"/>
    </source>
</evidence>
<evidence type="ECO:0000259" key="1">
    <source>
        <dbReference type="PROSITE" id="PS51186"/>
    </source>
</evidence>
<name>A0A9X3S8V9_9ACTN</name>
<dbReference type="InterPro" id="IPR052729">
    <property type="entry name" value="Acyl/Acetyltrans_Enzymes"/>
</dbReference>
<dbReference type="SUPFAM" id="SSF55729">
    <property type="entry name" value="Acyl-CoA N-acyltransferases (Nat)"/>
    <property type="match status" value="1"/>
</dbReference>
<proteinExistence type="predicted"/>
<feature type="domain" description="N-acetyltransferase" evidence="1">
    <location>
        <begin position="1"/>
        <end position="137"/>
    </location>
</feature>
<dbReference type="InterPro" id="IPR016181">
    <property type="entry name" value="Acyl_CoA_acyltransferase"/>
</dbReference>
<dbReference type="EC" id="2.3.1.-" evidence="2"/>
<accession>A0A9X3S8V9</accession>
<sequence length="261" mass="27743">MIIREAQPGDIEPALAAMSEAFGLQLRAPTVHTLVAASPDGVLLVAEEDGAVVGTAASVGFGPTAWLGGVTVAPQARGNGLGRQLTEAAIDALGERETILLLATPMGQPVYEKLGFEVEGTYRVFSSGSRRPEKTVELRDVTPDDHDAIRALDRRATGEDRSLAIDASLEGAKATPDLKAVALNPPWPALPIIGDPQAATTLLTSLIEPGLRIAVPDENTDAVNLLRLLGREQRTVARMRRGPAVDWRPDEVWGVFSLFFG</sequence>
<dbReference type="Proteomes" id="UP001147653">
    <property type="component" value="Unassembled WGS sequence"/>
</dbReference>
<dbReference type="InterPro" id="IPR000182">
    <property type="entry name" value="GNAT_dom"/>
</dbReference>
<dbReference type="PROSITE" id="PS51186">
    <property type="entry name" value="GNAT"/>
    <property type="match status" value="1"/>
</dbReference>
<dbReference type="EMBL" id="JAPDDP010000029">
    <property type="protein sequence ID" value="MDA0181998.1"/>
    <property type="molecule type" value="Genomic_DNA"/>
</dbReference>
<dbReference type="Gene3D" id="3.40.630.90">
    <property type="match status" value="1"/>
</dbReference>
<dbReference type="PANTHER" id="PTHR47237">
    <property type="entry name" value="SLL0310 PROTEIN"/>
    <property type="match status" value="1"/>
</dbReference>
<gene>
    <name evidence="2" type="ORF">OJ997_16965</name>
</gene>
<dbReference type="Gene3D" id="3.40.630.30">
    <property type="match status" value="1"/>
</dbReference>
<keyword evidence="3" id="KW-1185">Reference proteome</keyword>
<keyword evidence="2" id="KW-0012">Acyltransferase</keyword>
<dbReference type="AlphaFoldDB" id="A0A9X3S8V9"/>
<dbReference type="Pfam" id="PF13508">
    <property type="entry name" value="Acetyltransf_7"/>
    <property type="match status" value="1"/>
</dbReference>
<dbReference type="GO" id="GO:0016747">
    <property type="term" value="F:acyltransferase activity, transferring groups other than amino-acyl groups"/>
    <property type="evidence" value="ECO:0007669"/>
    <property type="project" value="InterPro"/>
</dbReference>
<protein>
    <submittedName>
        <fullName evidence="2">GNAT family N-acetyltransferase</fullName>
        <ecNumber evidence="2">2.3.1.-</ecNumber>
    </submittedName>
</protein>
<keyword evidence="2" id="KW-0808">Transferase</keyword>
<reference evidence="2" key="1">
    <citation type="submission" date="2022-10" db="EMBL/GenBank/DDBJ databases">
        <title>The WGS of Solirubrobacter phytolaccae KCTC 29190.</title>
        <authorList>
            <person name="Jiang Z."/>
        </authorList>
    </citation>
    <scope>NUCLEOTIDE SEQUENCE</scope>
    <source>
        <strain evidence="2">KCTC 29190</strain>
    </source>
</reference>
<evidence type="ECO:0000313" key="3">
    <source>
        <dbReference type="Proteomes" id="UP001147653"/>
    </source>
</evidence>
<comment type="caution">
    <text evidence="2">The sequence shown here is derived from an EMBL/GenBank/DDBJ whole genome shotgun (WGS) entry which is preliminary data.</text>
</comment>
<dbReference type="RefSeq" id="WP_270026355.1">
    <property type="nucleotide sequence ID" value="NZ_JAPDDP010000029.1"/>
</dbReference>
<dbReference type="PANTHER" id="PTHR47237:SF2">
    <property type="entry name" value="BLL4206 PROTEIN"/>
    <property type="match status" value="1"/>
</dbReference>